<evidence type="ECO:0000313" key="1">
    <source>
        <dbReference type="EMBL" id="SVD21454.1"/>
    </source>
</evidence>
<proteinExistence type="predicted"/>
<protein>
    <submittedName>
        <fullName evidence="1">Uncharacterized protein</fullName>
    </submittedName>
</protein>
<dbReference type="AlphaFoldDB" id="A0A382TH72"/>
<dbReference type="EMBL" id="UINC01136589">
    <property type="protein sequence ID" value="SVD21454.1"/>
    <property type="molecule type" value="Genomic_DNA"/>
</dbReference>
<name>A0A382TH72_9ZZZZ</name>
<accession>A0A382TH72</accession>
<organism evidence="1">
    <name type="scientific">marine metagenome</name>
    <dbReference type="NCBI Taxonomy" id="408172"/>
    <lineage>
        <taxon>unclassified sequences</taxon>
        <taxon>metagenomes</taxon>
        <taxon>ecological metagenomes</taxon>
    </lineage>
</organism>
<gene>
    <name evidence="1" type="ORF">METZ01_LOCUS374308</name>
</gene>
<reference evidence="1" key="1">
    <citation type="submission" date="2018-05" db="EMBL/GenBank/DDBJ databases">
        <authorList>
            <person name="Lanie J.A."/>
            <person name="Ng W.-L."/>
            <person name="Kazmierczak K.M."/>
            <person name="Andrzejewski T.M."/>
            <person name="Davidsen T.M."/>
            <person name="Wayne K.J."/>
            <person name="Tettelin H."/>
            <person name="Glass J.I."/>
            <person name="Rusch D."/>
            <person name="Podicherti R."/>
            <person name="Tsui H.-C.T."/>
            <person name="Winkler M.E."/>
        </authorList>
    </citation>
    <scope>NUCLEOTIDE SEQUENCE</scope>
</reference>
<sequence>MELHAQRTECGNYHLENDSRATGINMNRRIQRGKI</sequence>